<dbReference type="AlphaFoldDB" id="A0A024FX44"/>
<name>A0A024FX44_9STRA</name>
<dbReference type="InParanoid" id="A0A024FX44"/>
<protein>
    <submittedName>
        <fullName evidence="1">Uncharacterized protein</fullName>
    </submittedName>
</protein>
<gene>
    <name evidence="1" type="ORF">BN9_131460</name>
</gene>
<dbReference type="EMBL" id="CAIX01001266">
    <property type="protein sequence ID" value="CCI11581.1"/>
    <property type="molecule type" value="Genomic_DNA"/>
</dbReference>
<accession>A0A024FX44</accession>
<organism evidence="1 2">
    <name type="scientific">Albugo candida</name>
    <dbReference type="NCBI Taxonomy" id="65357"/>
    <lineage>
        <taxon>Eukaryota</taxon>
        <taxon>Sar</taxon>
        <taxon>Stramenopiles</taxon>
        <taxon>Oomycota</taxon>
        <taxon>Peronosporomycetes</taxon>
        <taxon>Albuginales</taxon>
        <taxon>Albuginaceae</taxon>
        <taxon>Albugo</taxon>
    </lineage>
</organism>
<proteinExistence type="predicted"/>
<evidence type="ECO:0000313" key="2">
    <source>
        <dbReference type="Proteomes" id="UP000053237"/>
    </source>
</evidence>
<sequence length="105" mass="12069">MRSRLPQAVEIVVAGDHAIFGAVGLDFAPNIKVCKCKHELQAVFQFSKEYAQTRKLCYAVPNIFRIRIGFPTIHRLYLIEEKKSNPAVLISRKMFYPIIFIAHHV</sequence>
<reference evidence="1 2" key="1">
    <citation type="submission" date="2012-05" db="EMBL/GenBank/DDBJ databases">
        <title>Recombination and specialization in a pathogen metapopulation.</title>
        <authorList>
            <person name="Gardiner A."/>
            <person name="Kemen E."/>
            <person name="Schultz-Larsen T."/>
            <person name="MacLean D."/>
            <person name="Van Oosterhout C."/>
            <person name="Jones J.D.G."/>
        </authorList>
    </citation>
    <scope>NUCLEOTIDE SEQUENCE [LARGE SCALE GENOMIC DNA]</scope>
    <source>
        <strain evidence="1 2">Ac Nc2</strain>
    </source>
</reference>
<keyword evidence="2" id="KW-1185">Reference proteome</keyword>
<dbReference type="Proteomes" id="UP000053237">
    <property type="component" value="Unassembled WGS sequence"/>
</dbReference>
<comment type="caution">
    <text evidence="1">The sequence shown here is derived from an EMBL/GenBank/DDBJ whole genome shotgun (WGS) entry which is preliminary data.</text>
</comment>
<evidence type="ECO:0000313" key="1">
    <source>
        <dbReference type="EMBL" id="CCI11581.1"/>
    </source>
</evidence>